<evidence type="ECO:0000313" key="4">
    <source>
        <dbReference type="Proteomes" id="UP000239156"/>
    </source>
</evidence>
<reference evidence="3" key="1">
    <citation type="submission" date="2017-12" db="EMBL/GenBank/DDBJ databases">
        <title>Gene loss provides genomic basis for host adaptation in cereal stripe rust fungi.</title>
        <authorList>
            <person name="Xia C."/>
        </authorList>
    </citation>
    <scope>NUCLEOTIDE SEQUENCE [LARGE SCALE GENOMIC DNA]</scope>
    <source>
        <strain evidence="3">93-210</strain>
    </source>
</reference>
<dbReference type="Proteomes" id="UP000239156">
    <property type="component" value="Unassembled WGS sequence"/>
</dbReference>
<keyword evidence="4" id="KW-1185">Reference proteome</keyword>
<evidence type="ECO:0000256" key="1">
    <source>
        <dbReference type="SAM" id="MobiDB-lite"/>
    </source>
</evidence>
<organism evidence="3 4">
    <name type="scientific">Puccinia striiformis</name>
    <dbReference type="NCBI Taxonomy" id="27350"/>
    <lineage>
        <taxon>Eukaryota</taxon>
        <taxon>Fungi</taxon>
        <taxon>Dikarya</taxon>
        <taxon>Basidiomycota</taxon>
        <taxon>Pucciniomycotina</taxon>
        <taxon>Pucciniomycetes</taxon>
        <taxon>Pucciniales</taxon>
        <taxon>Pucciniaceae</taxon>
        <taxon>Puccinia</taxon>
    </lineage>
</organism>
<protein>
    <submittedName>
        <fullName evidence="3">Uncharacterized protein</fullName>
    </submittedName>
</protein>
<dbReference type="EMBL" id="PKSL01000430">
    <property type="protein sequence ID" value="POV94329.1"/>
    <property type="molecule type" value="Genomic_DNA"/>
</dbReference>
<feature type="region of interest" description="Disordered" evidence="1">
    <location>
        <begin position="57"/>
        <end position="128"/>
    </location>
</feature>
<accession>A0A2S4UAN8</accession>
<dbReference type="AlphaFoldDB" id="A0A2S4UAN8"/>
<proteinExistence type="predicted"/>
<evidence type="ECO:0000256" key="2">
    <source>
        <dbReference type="SAM" id="Phobius"/>
    </source>
</evidence>
<evidence type="ECO:0000313" key="3">
    <source>
        <dbReference type="EMBL" id="POV94329.1"/>
    </source>
</evidence>
<dbReference type="VEuPathDB" id="FungiDB:PSTT_16911"/>
<comment type="caution">
    <text evidence="3">The sequence shown here is derived from an EMBL/GenBank/DDBJ whole genome shotgun (WGS) entry which is preliminary data.</text>
</comment>
<dbReference type="VEuPathDB" id="FungiDB:PSHT_11293"/>
<keyword evidence="2" id="KW-0472">Membrane</keyword>
<name>A0A2S4UAN8_9BASI</name>
<feature type="transmembrane region" description="Helical" evidence="2">
    <location>
        <begin position="27"/>
        <end position="51"/>
    </location>
</feature>
<keyword evidence="2" id="KW-0812">Transmembrane</keyword>
<keyword evidence="2" id="KW-1133">Transmembrane helix</keyword>
<sequence length="128" mass="14339">MKDFKPYWKHQLEIFKLWSNLGYPKNFGLQTLSILILLINLDLALVSISILPGPGAQRLGSIAPKQPPSQLTTSKLHSHPTKKAKKDGENNVVKAKNSDNHPEQIDGEEDEEDSRTSTFSKRHTAPIN</sequence>
<feature type="compositionally biased region" description="Basic residues" evidence="1">
    <location>
        <begin position="76"/>
        <end position="85"/>
    </location>
</feature>
<gene>
    <name evidence="3" type="ORF">PSTT_16911</name>
</gene>